<dbReference type="RefSeq" id="WP_076046013.1">
    <property type="nucleotide sequence ID" value="NZ_MQUR01000067.1"/>
</dbReference>
<comment type="caution">
    <text evidence="1">The sequence shown here is derived from an EMBL/GenBank/DDBJ whole genome shotgun (WGS) entry which is preliminary data.</text>
</comment>
<accession>A0ABX3FZX1</accession>
<keyword evidence="2" id="KW-1185">Reference proteome</keyword>
<sequence length="621" mass="67156">MSARAERPALTSRTTSLYDYALFRHGIEPDGRIPSRGFPLPGEFPEIDEDDELEWGPAEAAVGEVLAPLLADPDTGRAAETAHLRLAALPIEPATVHRITYWIGRRLAPDDPVTGTARCLARRLARTGTHPAAVHAGMGLLIRLGEAEDVPLLRTLGMLEDFADPAVEALDRIDRHAAALVWLTRRSDEPRVRQLIDAVTREDSAAVRDLLLPRSGAAADPPPAPWPVPVARLAEVVRLDGLLRTYPQDTALVGLAARLLATMADTFVHGPRFPDYSRPMPLYEAVVAGAHRLVPDLDAHATLVSLAVDLYCGAGAVLDWPPGRREELLDALGGLLDRPAWAAVAARAAEGGGGEVGDVLRARWIRRTGRRPFARRGGPDPFRLEVVVTDPAVRGLVETRILADGLPLVASLFPIGVGEHPRALLDRGLLRAGAEPREVKLAWPHCGEGCCGALHVTIRREGHHVVWDGWQGVQGPQPGALRFDAVAYDAEISRAAQDREWEWQAHTTALLIAQGLRDRPEVLAAWDCGDVSAHPAWDDPGTVVVSFRHGPGLGSGTQVPDGPRLSFEWLVPDDGSPPQAQADSAIRRLAAGDPRFLADLRHARREDAEALGFPWPGEEEA</sequence>
<dbReference type="Proteomes" id="UP000187151">
    <property type="component" value="Unassembled WGS sequence"/>
</dbReference>
<dbReference type="EMBL" id="MQUR01000067">
    <property type="protein sequence ID" value="OLZ61245.1"/>
    <property type="molecule type" value="Genomic_DNA"/>
</dbReference>
<evidence type="ECO:0008006" key="3">
    <source>
        <dbReference type="Google" id="ProtNLM"/>
    </source>
</evidence>
<protein>
    <recommendedName>
        <fullName evidence="3">HEAT repeat domain-containing protein</fullName>
    </recommendedName>
</protein>
<gene>
    <name evidence="1" type="ORF">AVW11_24845</name>
</gene>
<evidence type="ECO:0000313" key="2">
    <source>
        <dbReference type="Proteomes" id="UP000187151"/>
    </source>
</evidence>
<name>A0ABX3FZX1_9ACTN</name>
<evidence type="ECO:0000313" key="1">
    <source>
        <dbReference type="EMBL" id="OLZ61245.1"/>
    </source>
</evidence>
<proteinExistence type="predicted"/>
<reference evidence="1 2" key="1">
    <citation type="submission" date="2016-01" db="EMBL/GenBank/DDBJ databases">
        <title>Streptomyces amritsarensis strain MTCC 11845 genome sequencing and assembly.</title>
        <authorList>
            <person name="Sharma D."/>
            <person name="Nair G.R."/>
            <person name="Kaur G."/>
            <person name="Manhas R.K."/>
            <person name="Mayilraj S."/>
        </authorList>
    </citation>
    <scope>NUCLEOTIDE SEQUENCE [LARGE SCALE GENOMIC DNA]</scope>
    <source>
        <strain evidence="1 2">MTCC 11845</strain>
    </source>
</reference>
<organism evidence="1 2">
    <name type="scientific">Streptomyces amritsarensis</name>
    <dbReference type="NCBI Taxonomy" id="681158"/>
    <lineage>
        <taxon>Bacteria</taxon>
        <taxon>Bacillati</taxon>
        <taxon>Actinomycetota</taxon>
        <taxon>Actinomycetes</taxon>
        <taxon>Kitasatosporales</taxon>
        <taxon>Streptomycetaceae</taxon>
        <taxon>Streptomyces</taxon>
    </lineage>
</organism>